<dbReference type="PANTHER" id="PTHR36299:SF1">
    <property type="entry name" value="DUF4773 DOMAIN-CONTAINING PROTEIN"/>
    <property type="match status" value="1"/>
</dbReference>
<dbReference type="Pfam" id="PF15998">
    <property type="entry name" value="DUF4773"/>
    <property type="match status" value="1"/>
</dbReference>
<reference evidence="3" key="1">
    <citation type="submission" date="2024-04" db="EMBL/GenBank/DDBJ databases">
        <authorList>
            <consortium name="Molecular Ecology Group"/>
        </authorList>
    </citation>
    <scope>NUCLEOTIDE SEQUENCE</scope>
</reference>
<feature type="transmembrane region" description="Helical" evidence="1">
    <location>
        <begin position="7"/>
        <end position="25"/>
    </location>
</feature>
<evidence type="ECO:0000313" key="3">
    <source>
        <dbReference type="EMBL" id="CAL1681721.1"/>
    </source>
</evidence>
<feature type="domain" description="DUF4773" evidence="2">
    <location>
        <begin position="56"/>
        <end position="169"/>
    </location>
</feature>
<proteinExistence type="predicted"/>
<gene>
    <name evidence="3" type="ORF">LPLAT_LOCUS7678</name>
</gene>
<keyword evidence="1" id="KW-0472">Membrane</keyword>
<organism evidence="3 4">
    <name type="scientific">Lasius platythorax</name>
    <dbReference type="NCBI Taxonomy" id="488582"/>
    <lineage>
        <taxon>Eukaryota</taxon>
        <taxon>Metazoa</taxon>
        <taxon>Ecdysozoa</taxon>
        <taxon>Arthropoda</taxon>
        <taxon>Hexapoda</taxon>
        <taxon>Insecta</taxon>
        <taxon>Pterygota</taxon>
        <taxon>Neoptera</taxon>
        <taxon>Endopterygota</taxon>
        <taxon>Hymenoptera</taxon>
        <taxon>Apocrita</taxon>
        <taxon>Aculeata</taxon>
        <taxon>Formicoidea</taxon>
        <taxon>Formicidae</taxon>
        <taxon>Formicinae</taxon>
        <taxon>Lasius</taxon>
        <taxon>Lasius</taxon>
    </lineage>
</organism>
<dbReference type="Proteomes" id="UP001497644">
    <property type="component" value="Chromosome 3"/>
</dbReference>
<evidence type="ECO:0000313" key="4">
    <source>
        <dbReference type="Proteomes" id="UP001497644"/>
    </source>
</evidence>
<dbReference type="AlphaFoldDB" id="A0AAV2NPL2"/>
<dbReference type="EMBL" id="OZ034826">
    <property type="protein sequence ID" value="CAL1681721.1"/>
    <property type="molecule type" value="Genomic_DNA"/>
</dbReference>
<keyword evidence="4" id="KW-1185">Reference proteome</keyword>
<evidence type="ECO:0000256" key="1">
    <source>
        <dbReference type="SAM" id="Phobius"/>
    </source>
</evidence>
<sequence length="187" mass="21177">MKQLHCINIMHISIVLILFFHVEVVEMIDQSVITRTADSEIYTDGELIIKPHNNSCECIKYDCGCCQYMELDAISLNGTLCANASYLEYDYGISITVTFNTFTIINETVSARNPPPICVGEDIVDTVELEICLHIYDIDISDRFHACFEILGKIMKLRISKMKLGCINSNNLSSSFLEKEKYSVLLV</sequence>
<dbReference type="PANTHER" id="PTHR36299">
    <property type="entry name" value="AGAP008005-PA"/>
    <property type="match status" value="1"/>
</dbReference>
<evidence type="ECO:0000259" key="2">
    <source>
        <dbReference type="Pfam" id="PF15998"/>
    </source>
</evidence>
<protein>
    <recommendedName>
        <fullName evidence="2">DUF4773 domain-containing protein</fullName>
    </recommendedName>
</protein>
<name>A0AAV2NPL2_9HYME</name>
<accession>A0AAV2NPL2</accession>
<dbReference type="InterPro" id="IPR031941">
    <property type="entry name" value="DUF4773"/>
</dbReference>
<keyword evidence="1" id="KW-1133">Transmembrane helix</keyword>
<keyword evidence="1" id="KW-0812">Transmembrane</keyword>